<dbReference type="InterPro" id="IPR003293">
    <property type="entry name" value="Nudix_hydrolase6-like"/>
</dbReference>
<keyword evidence="2" id="KW-0378">Hydrolase</keyword>
<dbReference type="GO" id="GO:0035529">
    <property type="term" value="F:NADH pyrophosphatase activity"/>
    <property type="evidence" value="ECO:0007669"/>
    <property type="project" value="TreeGrafter"/>
</dbReference>
<dbReference type="PRINTS" id="PR00502">
    <property type="entry name" value="NUDIXFAMILY"/>
</dbReference>
<dbReference type="EMBL" id="KB201304">
    <property type="protein sequence ID" value="ESO97916.1"/>
    <property type="molecule type" value="Genomic_DNA"/>
</dbReference>
<dbReference type="GeneID" id="20229756"/>
<dbReference type="OMA" id="HAHGGNF"/>
<feature type="domain" description="Nudix hydrolase" evidence="3">
    <location>
        <begin position="90"/>
        <end position="222"/>
    </location>
</feature>
<dbReference type="CTD" id="20229756"/>
<dbReference type="PANTHER" id="PTHR13994:SF13">
    <property type="entry name" value="FI03680P"/>
    <property type="match status" value="1"/>
</dbReference>
<reference evidence="4 5" key="1">
    <citation type="journal article" date="2013" name="Nature">
        <title>Insights into bilaterian evolution from three spiralian genomes.</title>
        <authorList>
            <person name="Simakov O."/>
            <person name="Marletaz F."/>
            <person name="Cho S.J."/>
            <person name="Edsinger-Gonzales E."/>
            <person name="Havlak P."/>
            <person name="Hellsten U."/>
            <person name="Kuo D.H."/>
            <person name="Larsson T."/>
            <person name="Lv J."/>
            <person name="Arendt D."/>
            <person name="Savage R."/>
            <person name="Osoegawa K."/>
            <person name="de Jong P."/>
            <person name="Grimwood J."/>
            <person name="Chapman J.A."/>
            <person name="Shapiro H."/>
            <person name="Aerts A."/>
            <person name="Otillar R.P."/>
            <person name="Terry A.Y."/>
            <person name="Boore J.L."/>
            <person name="Grigoriev I.V."/>
            <person name="Lindberg D.R."/>
            <person name="Seaver E.C."/>
            <person name="Weisblat D.A."/>
            <person name="Putnam N.H."/>
            <person name="Rokhsar D.S."/>
        </authorList>
    </citation>
    <scope>NUCLEOTIDE SEQUENCE [LARGE SCALE GENOMIC DNA]</scope>
</reference>
<name>V4AWL7_LOTGI</name>
<comment type="similarity">
    <text evidence="1">Belongs to the Nudix hydrolase family.</text>
</comment>
<evidence type="ECO:0000259" key="3">
    <source>
        <dbReference type="PROSITE" id="PS51462"/>
    </source>
</evidence>
<dbReference type="PROSITE" id="PS51462">
    <property type="entry name" value="NUDIX"/>
    <property type="match status" value="1"/>
</dbReference>
<dbReference type="CDD" id="cd04670">
    <property type="entry name" value="NUDIX_ASFGF2_Nudt6"/>
    <property type="match status" value="1"/>
</dbReference>
<evidence type="ECO:0000256" key="1">
    <source>
        <dbReference type="ARBA" id="ARBA00005582"/>
    </source>
</evidence>
<organism evidence="4 5">
    <name type="scientific">Lottia gigantea</name>
    <name type="common">Giant owl limpet</name>
    <dbReference type="NCBI Taxonomy" id="225164"/>
    <lineage>
        <taxon>Eukaryota</taxon>
        <taxon>Metazoa</taxon>
        <taxon>Spiralia</taxon>
        <taxon>Lophotrochozoa</taxon>
        <taxon>Mollusca</taxon>
        <taxon>Gastropoda</taxon>
        <taxon>Patellogastropoda</taxon>
        <taxon>Lottioidea</taxon>
        <taxon>Lottiidae</taxon>
        <taxon>Lottia</taxon>
    </lineage>
</organism>
<dbReference type="FunFam" id="3.90.79.10:FF:000015">
    <property type="entry name" value="Nudix hydrolase 8"/>
    <property type="match status" value="1"/>
</dbReference>
<keyword evidence="5" id="KW-1185">Reference proteome</keyword>
<dbReference type="KEGG" id="lgi:LOTGIDRAFT_103505"/>
<dbReference type="HOGENOM" id="CLU_054299_3_0_1"/>
<protein>
    <recommendedName>
        <fullName evidence="3">Nudix hydrolase domain-containing protein</fullName>
    </recommendedName>
</protein>
<accession>V4AWL7</accession>
<dbReference type="OrthoDB" id="447842at2759"/>
<dbReference type="AlphaFoldDB" id="V4AWL7"/>
<dbReference type="GO" id="GO:0051287">
    <property type="term" value="F:NAD binding"/>
    <property type="evidence" value="ECO:0007669"/>
    <property type="project" value="TreeGrafter"/>
</dbReference>
<sequence>INRYNGVTIKSEEQNLEDIPLFVEQLKESLLKWKGEKIRGIWFQVKKQNSALIPSLIEVNFEYHHAQPGYVMLTKWISDTEPNGLPHYANQYIGVGGFVVNDNNELLVIQEKYADRRLWKLPGGHADPGEDLADTGVREVFEETGIKTEFVSLLCFRHQHQYRFDCSDIYFVCLLKPIGGKINPCQQEIAQCTWMNIEEYIKLPDLTETLKHITQCYLNITENGSISITPERINNYNNTCKNNIYSVGHIQL</sequence>
<dbReference type="SUPFAM" id="SSF55811">
    <property type="entry name" value="Nudix"/>
    <property type="match status" value="1"/>
</dbReference>
<dbReference type="RefSeq" id="XP_009051756.1">
    <property type="nucleotide sequence ID" value="XM_009053508.1"/>
</dbReference>
<dbReference type="InterPro" id="IPR040618">
    <property type="entry name" value="Pre-Nudix"/>
</dbReference>
<dbReference type="PRINTS" id="PR01356">
    <property type="entry name" value="GFGPROTEIN"/>
</dbReference>
<dbReference type="Pfam" id="PF18290">
    <property type="entry name" value="Nudix_hydro"/>
    <property type="match status" value="1"/>
</dbReference>
<dbReference type="Gene3D" id="3.90.79.10">
    <property type="entry name" value="Nucleoside Triphosphate Pyrophosphohydrolase"/>
    <property type="match status" value="1"/>
</dbReference>
<dbReference type="Pfam" id="PF00293">
    <property type="entry name" value="NUDIX"/>
    <property type="match status" value="1"/>
</dbReference>
<dbReference type="InterPro" id="IPR015797">
    <property type="entry name" value="NUDIX_hydrolase-like_dom_sf"/>
</dbReference>
<evidence type="ECO:0000313" key="4">
    <source>
        <dbReference type="EMBL" id="ESO97916.1"/>
    </source>
</evidence>
<dbReference type="PANTHER" id="PTHR13994">
    <property type="entry name" value="NUDIX HYDROLASE RELATED"/>
    <property type="match status" value="1"/>
</dbReference>
<dbReference type="InterPro" id="IPR000086">
    <property type="entry name" value="NUDIX_hydrolase_dom"/>
</dbReference>
<feature type="non-terminal residue" evidence="4">
    <location>
        <position position="1"/>
    </location>
</feature>
<proteinExistence type="inferred from homology"/>
<evidence type="ECO:0000256" key="2">
    <source>
        <dbReference type="ARBA" id="ARBA00022801"/>
    </source>
</evidence>
<gene>
    <name evidence="4" type="ORF">LOTGIDRAFT_103505</name>
</gene>
<dbReference type="GO" id="GO:0047631">
    <property type="term" value="F:ADP-ribose diphosphatase activity"/>
    <property type="evidence" value="ECO:0007669"/>
    <property type="project" value="TreeGrafter"/>
</dbReference>
<evidence type="ECO:0000313" key="5">
    <source>
        <dbReference type="Proteomes" id="UP000030746"/>
    </source>
</evidence>
<dbReference type="Proteomes" id="UP000030746">
    <property type="component" value="Unassembled WGS sequence"/>
</dbReference>
<dbReference type="Gene3D" id="3.40.630.30">
    <property type="match status" value="1"/>
</dbReference>
<dbReference type="InterPro" id="IPR020476">
    <property type="entry name" value="Nudix_hydrolase"/>
</dbReference>